<reference evidence="17 18" key="1">
    <citation type="submission" date="2016-10" db="EMBL/GenBank/DDBJ databases">
        <authorList>
            <person name="de Groot N.N."/>
        </authorList>
    </citation>
    <scope>NUCLEOTIDE SEQUENCE [LARGE SCALE GENOMIC DNA]</scope>
    <source>
        <strain evidence="17 18">DSM 6793</strain>
    </source>
</reference>
<dbReference type="GO" id="GO:0003911">
    <property type="term" value="F:DNA ligase (NAD+) activity"/>
    <property type="evidence" value="ECO:0007669"/>
    <property type="project" value="UniProtKB-UniRule"/>
</dbReference>
<dbReference type="InterPro" id="IPR001679">
    <property type="entry name" value="DNA_ligase"/>
</dbReference>
<feature type="binding site" evidence="14">
    <location>
        <position position="151"/>
    </location>
    <ligand>
        <name>NAD(+)</name>
        <dbReference type="ChEBI" id="CHEBI:57540"/>
    </ligand>
</feature>
<evidence type="ECO:0000256" key="2">
    <source>
        <dbReference type="ARBA" id="ARBA00012722"/>
    </source>
</evidence>
<dbReference type="Gene3D" id="6.20.10.30">
    <property type="match status" value="1"/>
</dbReference>
<evidence type="ECO:0000256" key="9">
    <source>
        <dbReference type="ARBA" id="ARBA00022842"/>
    </source>
</evidence>
<dbReference type="InterPro" id="IPR003583">
    <property type="entry name" value="Hlx-hairpin-Hlx_DNA-bd_motif"/>
</dbReference>
<keyword evidence="10 14" id="KW-0520">NAD</keyword>
<gene>
    <name evidence="14" type="primary">ligA</name>
    <name evidence="17" type="ORF">SAMN05421780_11260</name>
</gene>
<dbReference type="GO" id="GO:0006281">
    <property type="term" value="P:DNA repair"/>
    <property type="evidence" value="ECO:0007669"/>
    <property type="project" value="UniProtKB-KW"/>
</dbReference>
<dbReference type="InterPro" id="IPR018239">
    <property type="entry name" value="DNA_ligase_AS"/>
</dbReference>
<evidence type="ECO:0000256" key="13">
    <source>
        <dbReference type="ARBA" id="ARBA00060881"/>
    </source>
</evidence>
<feature type="domain" description="BRCT" evidence="16">
    <location>
        <begin position="629"/>
        <end position="707"/>
    </location>
</feature>
<dbReference type="PROSITE" id="PS01055">
    <property type="entry name" value="DNA_LIGASE_N1"/>
    <property type="match status" value="1"/>
</dbReference>
<dbReference type="AlphaFoldDB" id="A0A1I1NBS6"/>
<dbReference type="FunFam" id="1.10.150.20:FF:000006">
    <property type="entry name" value="DNA ligase"/>
    <property type="match status" value="1"/>
</dbReference>
<evidence type="ECO:0000313" key="18">
    <source>
        <dbReference type="Proteomes" id="UP000199514"/>
    </source>
</evidence>
<feature type="active site" description="N6-AMP-lysine intermediate" evidence="14">
    <location>
        <position position="153"/>
    </location>
</feature>
<keyword evidence="6 14" id="KW-0479">Metal-binding</keyword>
<dbReference type="Pfam" id="PF03120">
    <property type="entry name" value="OB_DNA_ligase"/>
    <property type="match status" value="1"/>
</dbReference>
<dbReference type="PANTHER" id="PTHR23389:SF9">
    <property type="entry name" value="DNA LIGASE"/>
    <property type="match status" value="1"/>
</dbReference>
<dbReference type="InterPro" id="IPR004150">
    <property type="entry name" value="NAD_DNA_ligase_OB"/>
</dbReference>
<keyword evidence="9 14" id="KW-0460">Magnesium</keyword>
<dbReference type="CDD" id="cd17748">
    <property type="entry name" value="BRCT_DNA_ligase_like"/>
    <property type="match status" value="1"/>
</dbReference>
<dbReference type="SUPFAM" id="SSF52113">
    <property type="entry name" value="BRCT domain"/>
    <property type="match status" value="1"/>
</dbReference>
<feature type="binding site" evidence="14">
    <location>
        <position position="211"/>
    </location>
    <ligand>
        <name>NAD(+)</name>
        <dbReference type="ChEBI" id="CHEBI:57540"/>
    </ligand>
</feature>
<evidence type="ECO:0000256" key="6">
    <source>
        <dbReference type="ARBA" id="ARBA00022723"/>
    </source>
</evidence>
<dbReference type="InterPro" id="IPR004149">
    <property type="entry name" value="Znf_DNAligase_C4"/>
</dbReference>
<keyword evidence="7 14" id="KW-0227">DNA damage</keyword>
<dbReference type="GO" id="GO:0046872">
    <property type="term" value="F:metal ion binding"/>
    <property type="evidence" value="ECO:0007669"/>
    <property type="project" value="UniProtKB-KW"/>
</dbReference>
<keyword evidence="11 14" id="KW-0234">DNA repair</keyword>
<dbReference type="InterPro" id="IPR010994">
    <property type="entry name" value="RuvA_2-like"/>
</dbReference>
<evidence type="ECO:0000256" key="15">
    <source>
        <dbReference type="RuleBase" id="RU000618"/>
    </source>
</evidence>
<evidence type="ECO:0000256" key="14">
    <source>
        <dbReference type="HAMAP-Rule" id="MF_01588"/>
    </source>
</evidence>
<evidence type="ECO:0000256" key="4">
    <source>
        <dbReference type="ARBA" id="ARBA00022598"/>
    </source>
</evidence>
<dbReference type="SUPFAM" id="SSF56091">
    <property type="entry name" value="DNA ligase/mRNA capping enzyme, catalytic domain"/>
    <property type="match status" value="1"/>
</dbReference>
<proteinExistence type="inferred from homology"/>
<dbReference type="EC" id="6.5.1.2" evidence="2 14"/>
<keyword evidence="8 14" id="KW-0862">Zinc</keyword>
<dbReference type="STRING" id="927664.SAMN05421780_11260"/>
<dbReference type="SUPFAM" id="SSF50249">
    <property type="entry name" value="Nucleic acid-binding proteins"/>
    <property type="match status" value="1"/>
</dbReference>
<dbReference type="Gene3D" id="3.40.50.10190">
    <property type="entry name" value="BRCT domain"/>
    <property type="match status" value="1"/>
</dbReference>
<sequence>MAKDSIATCVLKRRWLFYFFLKKEPPSDTDPKTQSTASMSTQNIQARIAELTAQLNHYNEQYYQNSTSEVSDFEFDKLLAELHQLEQAHPQWAQPDSPTQRVGGAITKEFATVFHQYPMLSLGNTYSEAELQDFDQRIRKIIGDNFEYVCELKFDGVAISLRYENGLLTVAATRGDGVRGDDITANARTIRSIPLRVKAANLPPVFEVRGEVFMSYKTFEQINKEREDIGDSLLANPRNAASGALKMQDSALVAKRNLECYVYALMGENLPFGTHEESVKALESWGFNVSPTYRRCASIAEVMDFIHFWEKNKETLPLAIDGIVLKVNDFAQREELGFTAKSPRWAISFKYQAEAKTTRLLSVVYQVGRTGAVTPVANLEPVELAGTVVKRASIHNANEIQRLDLHLGDLVYVEKGGEIIPKITAVELSAREPNSQPVGFIDECPACQTPLVRKDGEAAHYCPNESGCPPQLKGRIEHFIQRKAMNIEGIGVETIEQLFDKGLISNPADLYHLKLEQLLGLERFAKKSAQNLLDGVQKSLQTPFERVLFGIGIRYVGATVAEKLAQFFGNIDAIAAADYETLRTAPEIGEKIAQSVVAFFADEKNRAYIEALRAVGVQLQVSDEHKLEKESDVLQGKTFVISGTFQRYERDELKAKIEANGGKVLSGVSGKLTYLLAGEKAGDSKLEKAQKLGVSVISEADFEQMIS</sequence>
<dbReference type="InterPro" id="IPR033136">
    <property type="entry name" value="DNA_ligase_CS"/>
</dbReference>
<name>A0A1I1NBS6_9BACT</name>
<feature type="binding site" evidence="14">
    <location>
        <position position="462"/>
    </location>
    <ligand>
        <name>Zn(2+)</name>
        <dbReference type="ChEBI" id="CHEBI:29105"/>
    </ligand>
</feature>
<evidence type="ECO:0000256" key="8">
    <source>
        <dbReference type="ARBA" id="ARBA00022833"/>
    </source>
</evidence>
<dbReference type="Gene3D" id="3.30.470.30">
    <property type="entry name" value="DNA ligase/mRNA capping enzyme"/>
    <property type="match status" value="1"/>
</dbReference>
<dbReference type="GO" id="GO:0005829">
    <property type="term" value="C:cytosol"/>
    <property type="evidence" value="ECO:0007669"/>
    <property type="project" value="TreeGrafter"/>
</dbReference>
<feature type="binding site" evidence="14">
    <location>
        <position position="174"/>
    </location>
    <ligand>
        <name>NAD(+)</name>
        <dbReference type="ChEBI" id="CHEBI:57540"/>
    </ligand>
</feature>
<accession>A0A1I1NBS6</accession>
<dbReference type="PROSITE" id="PS01056">
    <property type="entry name" value="DNA_LIGASE_N2"/>
    <property type="match status" value="1"/>
</dbReference>
<dbReference type="Pfam" id="PF01653">
    <property type="entry name" value="DNA_ligase_aden"/>
    <property type="match status" value="1"/>
</dbReference>
<dbReference type="EMBL" id="FOLE01000012">
    <property type="protein sequence ID" value="SFC92223.1"/>
    <property type="molecule type" value="Genomic_DNA"/>
</dbReference>
<organism evidence="17 18">
    <name type="scientific">Flexibacter flexilis DSM 6793</name>
    <dbReference type="NCBI Taxonomy" id="927664"/>
    <lineage>
        <taxon>Bacteria</taxon>
        <taxon>Pseudomonadati</taxon>
        <taxon>Bacteroidota</taxon>
        <taxon>Cytophagia</taxon>
        <taxon>Cytophagales</taxon>
        <taxon>Flexibacteraceae</taxon>
        <taxon>Flexibacter</taxon>
    </lineage>
</organism>
<evidence type="ECO:0000256" key="3">
    <source>
        <dbReference type="ARBA" id="ARBA00013308"/>
    </source>
</evidence>
<dbReference type="Gene3D" id="1.10.287.610">
    <property type="entry name" value="Helix hairpin bin"/>
    <property type="match status" value="1"/>
</dbReference>
<dbReference type="Gene3D" id="1.10.150.20">
    <property type="entry name" value="5' to 3' exonuclease, C-terminal subdomain"/>
    <property type="match status" value="2"/>
</dbReference>
<dbReference type="NCBIfam" id="NF005932">
    <property type="entry name" value="PRK07956.1"/>
    <property type="match status" value="1"/>
</dbReference>
<evidence type="ECO:0000259" key="16">
    <source>
        <dbReference type="PROSITE" id="PS50172"/>
    </source>
</evidence>
<dbReference type="FunFam" id="2.40.50.140:FF:000012">
    <property type="entry name" value="DNA ligase"/>
    <property type="match status" value="1"/>
</dbReference>
<protein>
    <recommendedName>
        <fullName evidence="3 14">DNA ligase</fullName>
        <ecNumber evidence="2 14">6.5.1.2</ecNumber>
    </recommendedName>
    <alternativeName>
        <fullName evidence="14">Polydeoxyribonucleotide synthase [NAD(+)]</fullName>
    </alternativeName>
</protein>
<feature type="binding site" evidence="14">
    <location>
        <position position="468"/>
    </location>
    <ligand>
        <name>Zn(2+)</name>
        <dbReference type="ChEBI" id="CHEBI:29105"/>
    </ligand>
</feature>
<evidence type="ECO:0000256" key="12">
    <source>
        <dbReference type="ARBA" id="ARBA00034005"/>
    </source>
</evidence>
<feature type="binding site" evidence="14">
    <location>
        <position position="447"/>
    </location>
    <ligand>
        <name>Zn(2+)</name>
        <dbReference type="ChEBI" id="CHEBI:29105"/>
    </ligand>
</feature>
<evidence type="ECO:0000256" key="1">
    <source>
        <dbReference type="ARBA" id="ARBA00004067"/>
    </source>
</evidence>
<dbReference type="Pfam" id="PF12826">
    <property type="entry name" value="HHH_2"/>
    <property type="match status" value="1"/>
</dbReference>
<comment type="catalytic activity">
    <reaction evidence="12 14 15">
        <text>NAD(+) + (deoxyribonucleotide)n-3'-hydroxyl + 5'-phospho-(deoxyribonucleotide)m = (deoxyribonucleotide)n+m + AMP + beta-nicotinamide D-nucleotide.</text>
        <dbReference type="EC" id="6.5.1.2"/>
    </reaction>
</comment>
<dbReference type="InterPro" id="IPR013839">
    <property type="entry name" value="DNAligase_adenylation"/>
</dbReference>
<evidence type="ECO:0000256" key="11">
    <source>
        <dbReference type="ARBA" id="ARBA00023204"/>
    </source>
</evidence>
<dbReference type="Proteomes" id="UP000199514">
    <property type="component" value="Unassembled WGS sequence"/>
</dbReference>
<evidence type="ECO:0000256" key="5">
    <source>
        <dbReference type="ARBA" id="ARBA00022705"/>
    </source>
</evidence>
<keyword evidence="4 14" id="KW-0436">Ligase</keyword>
<dbReference type="InterPro" id="IPR012340">
    <property type="entry name" value="NA-bd_OB-fold"/>
</dbReference>
<dbReference type="NCBIfam" id="TIGR00575">
    <property type="entry name" value="dnlj"/>
    <property type="match status" value="1"/>
</dbReference>
<comment type="cofactor">
    <cofactor evidence="14">
        <name>Mg(2+)</name>
        <dbReference type="ChEBI" id="CHEBI:18420"/>
    </cofactor>
    <cofactor evidence="14">
        <name>Mn(2+)</name>
        <dbReference type="ChEBI" id="CHEBI:29035"/>
    </cofactor>
</comment>
<dbReference type="InterPro" id="IPR001357">
    <property type="entry name" value="BRCT_dom"/>
</dbReference>
<dbReference type="SMART" id="SM00278">
    <property type="entry name" value="HhH1"/>
    <property type="match status" value="3"/>
</dbReference>
<dbReference type="FunFam" id="3.30.470.30:FF:000001">
    <property type="entry name" value="DNA ligase"/>
    <property type="match status" value="1"/>
</dbReference>
<dbReference type="GO" id="GO:0003677">
    <property type="term" value="F:DNA binding"/>
    <property type="evidence" value="ECO:0007669"/>
    <property type="project" value="InterPro"/>
</dbReference>
<feature type="binding site" evidence="14">
    <location>
        <begin position="72"/>
        <end position="76"/>
    </location>
    <ligand>
        <name>NAD(+)</name>
        <dbReference type="ChEBI" id="CHEBI:57540"/>
    </ligand>
</feature>
<dbReference type="HAMAP" id="MF_01588">
    <property type="entry name" value="DNA_ligase_A"/>
    <property type="match status" value="1"/>
</dbReference>
<dbReference type="SUPFAM" id="SSF47781">
    <property type="entry name" value="RuvA domain 2-like"/>
    <property type="match status" value="1"/>
</dbReference>
<feature type="binding site" evidence="14">
    <location>
        <position position="444"/>
    </location>
    <ligand>
        <name>Zn(2+)</name>
        <dbReference type="ChEBI" id="CHEBI:29105"/>
    </ligand>
</feature>
<keyword evidence="5 14" id="KW-0235">DNA replication</keyword>
<evidence type="ECO:0000256" key="10">
    <source>
        <dbReference type="ARBA" id="ARBA00023027"/>
    </source>
</evidence>
<keyword evidence="18" id="KW-1185">Reference proteome</keyword>
<dbReference type="GO" id="GO:0006260">
    <property type="term" value="P:DNA replication"/>
    <property type="evidence" value="ECO:0007669"/>
    <property type="project" value="UniProtKB-KW"/>
</dbReference>
<dbReference type="PROSITE" id="PS50172">
    <property type="entry name" value="BRCT"/>
    <property type="match status" value="1"/>
</dbReference>
<comment type="similarity">
    <text evidence="13 14">Belongs to the NAD-dependent DNA ligase family. LigA subfamily.</text>
</comment>
<dbReference type="InterPro" id="IPR036420">
    <property type="entry name" value="BRCT_dom_sf"/>
</dbReference>
<dbReference type="CDD" id="cd00114">
    <property type="entry name" value="LIGANc"/>
    <property type="match status" value="1"/>
</dbReference>
<dbReference type="Pfam" id="PF03119">
    <property type="entry name" value="DNA_ligase_ZBD"/>
    <property type="match status" value="1"/>
</dbReference>
<dbReference type="FunFam" id="1.10.150.20:FF:000007">
    <property type="entry name" value="DNA ligase"/>
    <property type="match status" value="1"/>
</dbReference>
<evidence type="ECO:0000313" key="17">
    <source>
        <dbReference type="EMBL" id="SFC92223.1"/>
    </source>
</evidence>
<dbReference type="InterPro" id="IPR041663">
    <property type="entry name" value="DisA/LigA_HHH"/>
</dbReference>
<dbReference type="PANTHER" id="PTHR23389">
    <property type="entry name" value="CHROMOSOME TRANSMISSION FIDELITY FACTOR 18"/>
    <property type="match status" value="1"/>
</dbReference>
<feature type="binding site" evidence="14">
    <location>
        <begin position="121"/>
        <end position="122"/>
    </location>
    <ligand>
        <name>NAD(+)</name>
        <dbReference type="ChEBI" id="CHEBI:57540"/>
    </ligand>
</feature>
<dbReference type="Gene3D" id="2.40.50.140">
    <property type="entry name" value="Nucleic acid-binding proteins"/>
    <property type="match status" value="1"/>
</dbReference>
<dbReference type="Pfam" id="PF00533">
    <property type="entry name" value="BRCT"/>
    <property type="match status" value="1"/>
</dbReference>
<dbReference type="SMART" id="SM00532">
    <property type="entry name" value="LIGANc"/>
    <property type="match status" value="1"/>
</dbReference>
<comment type="function">
    <text evidence="1 14">DNA ligase that catalyzes the formation of phosphodiester linkages between 5'-phosphoryl and 3'-hydroxyl groups in double-stranded DNA using NAD as a coenzyme and as the energy source for the reaction. It is essential for DNA replication and repair of damaged DNA.</text>
</comment>
<dbReference type="Pfam" id="PF14520">
    <property type="entry name" value="HHH_5"/>
    <property type="match status" value="1"/>
</dbReference>
<keyword evidence="14" id="KW-0464">Manganese</keyword>
<feature type="binding site" evidence="14">
    <location>
        <position position="350"/>
    </location>
    <ligand>
        <name>NAD(+)</name>
        <dbReference type="ChEBI" id="CHEBI:57540"/>
    </ligand>
</feature>
<dbReference type="PIRSF" id="PIRSF001604">
    <property type="entry name" value="LigA"/>
    <property type="match status" value="1"/>
</dbReference>
<evidence type="ECO:0000256" key="7">
    <source>
        <dbReference type="ARBA" id="ARBA00022763"/>
    </source>
</evidence>
<dbReference type="InterPro" id="IPR013840">
    <property type="entry name" value="DNAligase_N"/>
</dbReference>
<feature type="binding site" evidence="14">
    <location>
        <position position="326"/>
    </location>
    <ligand>
        <name>NAD(+)</name>
        <dbReference type="ChEBI" id="CHEBI:57540"/>
    </ligand>
</feature>
<dbReference type="SMART" id="SM00292">
    <property type="entry name" value="BRCT"/>
    <property type="match status" value="1"/>
</dbReference>